<dbReference type="InterPro" id="IPR027417">
    <property type="entry name" value="P-loop_NTPase"/>
</dbReference>
<evidence type="ECO:0000313" key="2">
    <source>
        <dbReference type="EMBL" id="MBO8482817.1"/>
    </source>
</evidence>
<dbReference type="InterPro" id="IPR025669">
    <property type="entry name" value="AAA_dom"/>
</dbReference>
<accession>A0A940DPU0</accession>
<protein>
    <submittedName>
        <fullName evidence="2">ParA family protein</fullName>
    </submittedName>
</protein>
<dbReference type="EMBL" id="JADILV010000011">
    <property type="protein sequence ID" value="MBO8482817.1"/>
    <property type="molecule type" value="Genomic_DNA"/>
</dbReference>
<evidence type="ECO:0000259" key="1">
    <source>
        <dbReference type="Pfam" id="PF13614"/>
    </source>
</evidence>
<dbReference type="Gene3D" id="3.40.50.300">
    <property type="entry name" value="P-loop containing nucleotide triphosphate hydrolases"/>
    <property type="match status" value="1"/>
</dbReference>
<dbReference type="Proteomes" id="UP000725002">
    <property type="component" value="Unassembled WGS sequence"/>
</dbReference>
<reference evidence="2" key="2">
    <citation type="journal article" date="2021" name="PeerJ">
        <title>Extensive microbial diversity within the chicken gut microbiome revealed by metagenomics and culture.</title>
        <authorList>
            <person name="Gilroy R."/>
            <person name="Ravi A."/>
            <person name="Getino M."/>
            <person name="Pursley I."/>
            <person name="Horton D.L."/>
            <person name="Alikhan N.F."/>
            <person name="Baker D."/>
            <person name="Gharbi K."/>
            <person name="Hall N."/>
            <person name="Watson M."/>
            <person name="Adriaenssens E.M."/>
            <person name="Foster-Nyarko E."/>
            <person name="Jarju S."/>
            <person name="Secka A."/>
            <person name="Antonio M."/>
            <person name="Oren A."/>
            <person name="Chaudhuri R.R."/>
            <person name="La Ragione R."/>
            <person name="Hildebrand F."/>
            <person name="Pallen M.J."/>
        </authorList>
    </citation>
    <scope>NUCLEOTIDE SEQUENCE</scope>
    <source>
        <strain evidence="2">G3-8215</strain>
    </source>
</reference>
<dbReference type="CDD" id="cd02042">
    <property type="entry name" value="ParAB_family"/>
    <property type="match status" value="1"/>
</dbReference>
<proteinExistence type="predicted"/>
<organism evidence="2 3">
    <name type="scientific">Candidatus Cryptobacteroides avicola</name>
    <dbReference type="NCBI Taxonomy" id="2840757"/>
    <lineage>
        <taxon>Bacteria</taxon>
        <taxon>Pseudomonadati</taxon>
        <taxon>Bacteroidota</taxon>
        <taxon>Bacteroidia</taxon>
        <taxon>Bacteroidales</taxon>
        <taxon>Candidatus Cryptobacteroides</taxon>
    </lineage>
</organism>
<reference evidence="2" key="1">
    <citation type="submission" date="2020-10" db="EMBL/GenBank/DDBJ databases">
        <authorList>
            <person name="Gilroy R."/>
        </authorList>
    </citation>
    <scope>NUCLEOTIDE SEQUENCE</scope>
    <source>
        <strain evidence="2">G3-8215</strain>
    </source>
</reference>
<evidence type="ECO:0000313" key="3">
    <source>
        <dbReference type="Proteomes" id="UP000725002"/>
    </source>
</evidence>
<sequence length="264" mass="29756">MGYVISFMNNKGGVAKTMSAFNVGILWSRIGKKVLFIDLDSQANLTGMLAAYDDRYSGKWESTIEDAFIIGPKLEKDRPLPILPSRYHGVDFVPADLKLANFDNDTSTVSLKVYLLKDLIEPIRNEYDYIIIDCPPALGSIIMNAMVASDGMVLVTTPDQPSLDGMHMVIGVYNEIISDARLNPYLKFIGCLVTRVENDTINKLYISLIEKEFEAYVIKPYIRKNTKLNQSSSMHRDIFTHDPDGKGAHDYRDAAKEILLRIEH</sequence>
<dbReference type="Pfam" id="PF13614">
    <property type="entry name" value="AAA_31"/>
    <property type="match status" value="1"/>
</dbReference>
<dbReference type="AlphaFoldDB" id="A0A940DPU0"/>
<gene>
    <name evidence="2" type="ORF">IAB75_01675</name>
</gene>
<dbReference type="InterPro" id="IPR050678">
    <property type="entry name" value="DNA_Partitioning_ATPase"/>
</dbReference>
<comment type="caution">
    <text evidence="2">The sequence shown here is derived from an EMBL/GenBank/DDBJ whole genome shotgun (WGS) entry which is preliminary data.</text>
</comment>
<dbReference type="PANTHER" id="PTHR13696">
    <property type="entry name" value="P-LOOP CONTAINING NUCLEOSIDE TRIPHOSPHATE HYDROLASE"/>
    <property type="match status" value="1"/>
</dbReference>
<dbReference type="PANTHER" id="PTHR13696:SF99">
    <property type="entry name" value="COBYRINIC ACID AC-DIAMIDE SYNTHASE"/>
    <property type="match status" value="1"/>
</dbReference>
<feature type="domain" description="AAA" evidence="1">
    <location>
        <begin position="4"/>
        <end position="185"/>
    </location>
</feature>
<dbReference type="SUPFAM" id="SSF52540">
    <property type="entry name" value="P-loop containing nucleoside triphosphate hydrolases"/>
    <property type="match status" value="1"/>
</dbReference>
<name>A0A940DPU0_9BACT</name>